<name>A0A8C0VFN5_CYACU</name>
<evidence type="ECO:0000256" key="9">
    <source>
        <dbReference type="ARBA" id="ARBA00023157"/>
    </source>
</evidence>
<dbReference type="PANTHER" id="PTHR21388:SF9">
    <property type="entry name" value="BETA-DEFENSIN 1"/>
    <property type="match status" value="1"/>
</dbReference>
<evidence type="ECO:0000256" key="7">
    <source>
        <dbReference type="ARBA" id="ARBA00022940"/>
    </source>
</evidence>
<dbReference type="FunFam" id="3.10.360.10:FF:000001">
    <property type="entry name" value="Beta-defensin 1"/>
    <property type="match status" value="1"/>
</dbReference>
<evidence type="ECO:0000259" key="11">
    <source>
        <dbReference type="Pfam" id="PF00711"/>
    </source>
</evidence>
<dbReference type="GO" id="GO:0005615">
    <property type="term" value="C:extracellular space"/>
    <property type="evidence" value="ECO:0007669"/>
    <property type="project" value="TreeGrafter"/>
</dbReference>
<feature type="transmembrane region" description="Helical" evidence="10">
    <location>
        <begin position="158"/>
        <end position="175"/>
    </location>
</feature>
<sequence length="227" mass="25057">MLCSPRRSFLLCSPCLVAEGEDKLSQDHGQEPRGTISSTWFTTLQIPGTHLPPAPIPRPPGAQPTSWHRVLWLLGLAGKMWSWLRYLLTWEVATSAYITSLHGNRAMNSLFSRQPLLHPPRSVPEPLYAEAPPVLGLGQLLFTLVLPPSLRKLPCCQLPVMRILFFLVAVLFFLFQAAPAHSQETADTLACRQSRGSCSFVPCSAPLVDIGTCRGGKLRCCKWTPSS</sequence>
<reference evidence="12" key="1">
    <citation type="submission" date="2025-05" db="UniProtKB">
        <authorList>
            <consortium name="Ensembl"/>
        </authorList>
    </citation>
    <scope>IDENTIFICATION</scope>
</reference>
<evidence type="ECO:0000313" key="13">
    <source>
        <dbReference type="Proteomes" id="UP000694410"/>
    </source>
</evidence>
<evidence type="ECO:0000256" key="3">
    <source>
        <dbReference type="ARBA" id="ARBA00007371"/>
    </source>
</evidence>
<keyword evidence="4" id="KW-0964">Secreted</keyword>
<dbReference type="Ensembl" id="ENSCCET00000035320.1">
    <property type="protein sequence ID" value="ENSCCEP00000023364.1"/>
    <property type="gene ID" value="ENSCCEG00000020934.1"/>
</dbReference>
<organism evidence="12 13">
    <name type="scientific">Cyanistes caeruleus</name>
    <name type="common">Eurasian blue tit</name>
    <name type="synonym">Parus caeruleus</name>
    <dbReference type="NCBI Taxonomy" id="156563"/>
    <lineage>
        <taxon>Eukaryota</taxon>
        <taxon>Metazoa</taxon>
        <taxon>Chordata</taxon>
        <taxon>Craniata</taxon>
        <taxon>Vertebrata</taxon>
        <taxon>Euteleostomi</taxon>
        <taxon>Archelosauria</taxon>
        <taxon>Archosauria</taxon>
        <taxon>Dinosauria</taxon>
        <taxon>Saurischia</taxon>
        <taxon>Theropoda</taxon>
        <taxon>Coelurosauria</taxon>
        <taxon>Aves</taxon>
        <taxon>Neognathae</taxon>
        <taxon>Neoaves</taxon>
        <taxon>Telluraves</taxon>
        <taxon>Australaves</taxon>
        <taxon>Passeriformes</taxon>
        <taxon>Paridae</taxon>
        <taxon>Cyanistes</taxon>
    </lineage>
</organism>
<keyword evidence="10" id="KW-1133">Transmembrane helix</keyword>
<dbReference type="GO" id="GO:0050830">
    <property type="term" value="P:defense response to Gram-positive bacterium"/>
    <property type="evidence" value="ECO:0007669"/>
    <property type="project" value="TreeGrafter"/>
</dbReference>
<keyword evidence="10" id="KW-0812">Transmembrane</keyword>
<comment type="similarity">
    <text evidence="3">Belongs to the beta-defensin family.</text>
</comment>
<dbReference type="Gene3D" id="3.10.360.10">
    <property type="entry name" value="Antimicrobial Peptide, Beta-defensin 2, Chain A"/>
    <property type="match status" value="1"/>
</dbReference>
<dbReference type="InterPro" id="IPR001855">
    <property type="entry name" value="Defensin_beta-like"/>
</dbReference>
<proteinExistence type="inferred from homology"/>
<keyword evidence="8" id="KW-0044">Antibiotic</keyword>
<dbReference type="Ensembl" id="ENSCCET00000035331.1">
    <property type="protein sequence ID" value="ENSCCEP00000023375.1"/>
    <property type="gene ID" value="ENSCCEG00000020945.1"/>
</dbReference>
<protein>
    <recommendedName>
        <fullName evidence="11">Beta-defensin-like domain-containing protein</fullName>
    </recommendedName>
</protein>
<keyword evidence="9" id="KW-1015">Disulfide bond</keyword>
<dbReference type="GO" id="GO:0002227">
    <property type="term" value="P:innate immune response in mucosa"/>
    <property type="evidence" value="ECO:0007669"/>
    <property type="project" value="TreeGrafter"/>
</dbReference>
<evidence type="ECO:0000256" key="6">
    <source>
        <dbReference type="ARBA" id="ARBA00022729"/>
    </source>
</evidence>
<comment type="subcellular location">
    <subcellularLocation>
        <location evidence="1">Cytoplasmic granule</location>
    </subcellularLocation>
    <subcellularLocation>
        <location evidence="2">Secreted</location>
    </subcellularLocation>
</comment>
<dbReference type="Pfam" id="PF00711">
    <property type="entry name" value="Defensin_beta"/>
    <property type="match status" value="1"/>
</dbReference>
<dbReference type="GO" id="GO:0031731">
    <property type="term" value="F:CCR6 chemokine receptor binding"/>
    <property type="evidence" value="ECO:0007669"/>
    <property type="project" value="TreeGrafter"/>
</dbReference>
<evidence type="ECO:0000256" key="5">
    <source>
        <dbReference type="ARBA" id="ARBA00022529"/>
    </source>
</evidence>
<keyword evidence="10" id="KW-0472">Membrane</keyword>
<evidence type="ECO:0000313" key="12">
    <source>
        <dbReference type="Ensembl" id="ENSCCEP00000023375.1"/>
    </source>
</evidence>
<feature type="domain" description="Beta-defensin-like" evidence="11">
    <location>
        <begin position="187"/>
        <end position="222"/>
    </location>
</feature>
<evidence type="ECO:0000256" key="4">
    <source>
        <dbReference type="ARBA" id="ARBA00022525"/>
    </source>
</evidence>
<evidence type="ECO:0000256" key="10">
    <source>
        <dbReference type="SAM" id="Phobius"/>
    </source>
</evidence>
<evidence type="ECO:0000256" key="2">
    <source>
        <dbReference type="ARBA" id="ARBA00004613"/>
    </source>
</evidence>
<keyword evidence="6" id="KW-0732">Signal</keyword>
<evidence type="ECO:0000256" key="1">
    <source>
        <dbReference type="ARBA" id="ARBA00004463"/>
    </source>
</evidence>
<evidence type="ECO:0000256" key="8">
    <source>
        <dbReference type="ARBA" id="ARBA00023022"/>
    </source>
</evidence>
<dbReference type="GO" id="GO:0050829">
    <property type="term" value="P:defense response to Gram-negative bacterium"/>
    <property type="evidence" value="ECO:0007669"/>
    <property type="project" value="TreeGrafter"/>
</dbReference>
<dbReference type="SUPFAM" id="SSF57392">
    <property type="entry name" value="Defensin-like"/>
    <property type="match status" value="1"/>
</dbReference>
<keyword evidence="13" id="KW-1185">Reference proteome</keyword>
<dbReference type="PANTHER" id="PTHR21388">
    <property type="entry name" value="BETA-DEFENSIN-RELATED"/>
    <property type="match status" value="1"/>
</dbReference>
<dbReference type="Proteomes" id="UP000694410">
    <property type="component" value="Unplaced"/>
</dbReference>
<keyword evidence="5" id="KW-0929">Antimicrobial</keyword>
<accession>A0A8C0VFN5</accession>
<dbReference type="AlphaFoldDB" id="A0A8C0VFN5"/>
<keyword evidence="7" id="KW-0211">Defensin</keyword>